<feature type="transmembrane region" description="Helical" evidence="1">
    <location>
        <begin position="52"/>
        <end position="74"/>
    </location>
</feature>
<evidence type="ECO:0000259" key="3">
    <source>
        <dbReference type="Pfam" id="PF14358"/>
    </source>
</evidence>
<keyword evidence="5" id="KW-1185">Reference proteome</keyword>
<feature type="domain" description="Flavinylation-associated cytochrome" evidence="3">
    <location>
        <begin position="10"/>
        <end position="73"/>
    </location>
</feature>
<feature type="transmembrane region" description="Helical" evidence="1">
    <location>
        <begin position="12"/>
        <end position="32"/>
    </location>
</feature>
<evidence type="ECO:0000256" key="1">
    <source>
        <dbReference type="SAM" id="Phobius"/>
    </source>
</evidence>
<dbReference type="InterPro" id="IPR025517">
    <property type="entry name" value="DUF4405"/>
</dbReference>
<name>A0A100XY17_9EURY</name>
<evidence type="ECO:0008006" key="6">
    <source>
        <dbReference type="Google" id="ProtNLM"/>
    </source>
</evidence>
<dbReference type="Pfam" id="PF04760">
    <property type="entry name" value="IF2_N"/>
    <property type="match status" value="1"/>
</dbReference>
<proteinExistence type="predicted"/>
<dbReference type="Pfam" id="PF14358">
    <property type="entry name" value="DUF4405"/>
    <property type="match status" value="1"/>
</dbReference>
<gene>
    <name evidence="4" type="ORF">APY94_05120</name>
</gene>
<dbReference type="OrthoDB" id="102110at2157"/>
<comment type="caution">
    <text evidence="4">The sequence shown here is derived from an EMBL/GenBank/DDBJ whole genome shotgun (WGS) entry which is preliminary data.</text>
</comment>
<evidence type="ECO:0000313" key="4">
    <source>
        <dbReference type="EMBL" id="KUH33578.1"/>
    </source>
</evidence>
<dbReference type="AlphaFoldDB" id="A0A100XY17"/>
<dbReference type="RefSeq" id="WP_058938608.1">
    <property type="nucleotide sequence ID" value="NZ_LLYW01000018.1"/>
</dbReference>
<feature type="domain" description="Translation initiation factor IF-2 N-terminal" evidence="2">
    <location>
        <begin position="141"/>
        <end position="177"/>
    </location>
</feature>
<dbReference type="EMBL" id="LLYW01000018">
    <property type="protein sequence ID" value="KUH33578.1"/>
    <property type="molecule type" value="Genomic_DNA"/>
</dbReference>
<reference evidence="4 5" key="1">
    <citation type="submission" date="2015-10" db="EMBL/GenBank/DDBJ databases">
        <title>Draft genome sequence of Thermococcus celericrescens strain DSM 17994.</title>
        <authorList>
            <person name="Hong S.-J."/>
            <person name="Park C.-E."/>
            <person name="Shin J.-H."/>
        </authorList>
    </citation>
    <scope>NUCLEOTIDE SEQUENCE [LARGE SCALE GENOMIC DNA]</scope>
    <source>
        <strain evidence="4 5">DSM 17994</strain>
    </source>
</reference>
<keyword evidence="1" id="KW-1133">Transmembrane helix</keyword>
<dbReference type="Proteomes" id="UP000053462">
    <property type="component" value="Unassembled WGS sequence"/>
</dbReference>
<evidence type="ECO:0000313" key="5">
    <source>
        <dbReference type="Proteomes" id="UP000053462"/>
    </source>
</evidence>
<accession>A0A100XY17</accession>
<sequence length="206" mass="22148">MRASALIRGVTDLLLAVVFAAVLVTGIGLYLAPSGRIAESISWTFLGLDKDTLTLVHTYLGFVMAGLVAVHLAIGVKSMWVMLKSAFRSSKLKAVSAVVVPIILLAAGYQVFAGYSGSEETSTVEYTSDVTGDVYITGTMMKYYTVQQLADEFNVEVTDLIGKLKENGIDASPDETLAEIEYKYGLDGEEFKAILEEAIAELRGGD</sequence>
<keyword evidence="1" id="KW-0472">Membrane</keyword>
<protein>
    <recommendedName>
        <fullName evidence="6">DUF4405 domain-containing protein</fullName>
    </recommendedName>
</protein>
<dbReference type="InterPro" id="IPR006847">
    <property type="entry name" value="IF2_N"/>
</dbReference>
<organism evidence="4 5">
    <name type="scientific">Thermococcus celericrescens</name>
    <dbReference type="NCBI Taxonomy" id="227598"/>
    <lineage>
        <taxon>Archaea</taxon>
        <taxon>Methanobacteriati</taxon>
        <taxon>Methanobacteriota</taxon>
        <taxon>Thermococci</taxon>
        <taxon>Thermococcales</taxon>
        <taxon>Thermococcaceae</taxon>
        <taxon>Thermococcus</taxon>
    </lineage>
</organism>
<dbReference type="STRING" id="227598.APY94_05120"/>
<feature type="transmembrane region" description="Helical" evidence="1">
    <location>
        <begin position="94"/>
        <end position="112"/>
    </location>
</feature>
<evidence type="ECO:0000259" key="2">
    <source>
        <dbReference type="Pfam" id="PF04760"/>
    </source>
</evidence>
<keyword evidence="1" id="KW-0812">Transmembrane</keyword>